<protein>
    <submittedName>
        <fullName evidence="2">Uncharacterized protein</fullName>
    </submittedName>
</protein>
<evidence type="ECO:0000256" key="1">
    <source>
        <dbReference type="SAM" id="MobiDB-lite"/>
    </source>
</evidence>
<organism evidence="2 3">
    <name type="scientific">Durusdinium trenchii</name>
    <dbReference type="NCBI Taxonomy" id="1381693"/>
    <lineage>
        <taxon>Eukaryota</taxon>
        <taxon>Sar</taxon>
        <taxon>Alveolata</taxon>
        <taxon>Dinophyceae</taxon>
        <taxon>Suessiales</taxon>
        <taxon>Symbiodiniaceae</taxon>
        <taxon>Durusdinium</taxon>
    </lineage>
</organism>
<keyword evidence="3" id="KW-1185">Reference proteome</keyword>
<accession>A0ABP0QAF3</accession>
<gene>
    <name evidence="2" type="ORF">CCMP2556_LOCUS41387</name>
</gene>
<dbReference type="Proteomes" id="UP001642484">
    <property type="component" value="Unassembled WGS sequence"/>
</dbReference>
<name>A0ABP0QAF3_9DINO</name>
<feature type="region of interest" description="Disordered" evidence="1">
    <location>
        <begin position="1"/>
        <end position="55"/>
    </location>
</feature>
<evidence type="ECO:0000313" key="3">
    <source>
        <dbReference type="Proteomes" id="UP001642484"/>
    </source>
</evidence>
<proteinExistence type="predicted"/>
<reference evidence="2 3" key="1">
    <citation type="submission" date="2024-02" db="EMBL/GenBank/DDBJ databases">
        <authorList>
            <person name="Chen Y."/>
            <person name="Shah S."/>
            <person name="Dougan E. K."/>
            <person name="Thang M."/>
            <person name="Chan C."/>
        </authorList>
    </citation>
    <scope>NUCLEOTIDE SEQUENCE [LARGE SCALE GENOMIC DNA]</scope>
</reference>
<evidence type="ECO:0000313" key="2">
    <source>
        <dbReference type="EMBL" id="CAK9085217.1"/>
    </source>
</evidence>
<dbReference type="EMBL" id="CAXAMN010024273">
    <property type="protein sequence ID" value="CAK9085217.1"/>
    <property type="molecule type" value="Genomic_DNA"/>
</dbReference>
<comment type="caution">
    <text evidence="2">The sequence shown here is derived from an EMBL/GenBank/DDBJ whole genome shotgun (WGS) entry which is preliminary data.</text>
</comment>
<sequence length="117" mass="12887">MVTIPPLPHGAWPDLAPEFVAPERHRGDLGAQRPRARRSSGASKKAASKKPTKVPPEAFTALFHARCCHLEPGPTEEPFGASTVSNPDPQNCWSVCLGSFRWSFCRWAVHSNDHFTV</sequence>